<gene>
    <name evidence="5" type="ORF">DCM90_04835</name>
</gene>
<comment type="similarity">
    <text evidence="1">Belongs to the BlaI transcriptional regulatory family.</text>
</comment>
<evidence type="ECO:0000256" key="4">
    <source>
        <dbReference type="ARBA" id="ARBA00023163"/>
    </source>
</evidence>
<comment type="caution">
    <text evidence="5">The sequence shown here is derived from an EMBL/GenBank/DDBJ whole genome shotgun (WGS) entry which is preliminary data.</text>
</comment>
<dbReference type="SUPFAM" id="SSF46785">
    <property type="entry name" value="Winged helix' DNA-binding domain"/>
    <property type="match status" value="1"/>
</dbReference>
<dbReference type="InterPro" id="IPR036388">
    <property type="entry name" value="WH-like_DNA-bd_sf"/>
</dbReference>
<evidence type="ECO:0000256" key="2">
    <source>
        <dbReference type="ARBA" id="ARBA00023015"/>
    </source>
</evidence>
<dbReference type="NCBIfam" id="TIGR02698">
    <property type="entry name" value="CopY_TcrY"/>
    <property type="match status" value="1"/>
</dbReference>
<dbReference type="AlphaFoldDB" id="A0A2V1MZ22"/>
<protein>
    <submittedName>
        <fullName evidence="5">CopY/TcrY family copper transport repressor</fullName>
    </submittedName>
</protein>
<dbReference type="PIRSF" id="PIRSF019455">
    <property type="entry name" value="CopR_AtkY"/>
    <property type="match status" value="1"/>
</dbReference>
<dbReference type="InterPro" id="IPR005650">
    <property type="entry name" value="BlaI_family"/>
</dbReference>
<dbReference type="RefSeq" id="WP_109250208.1">
    <property type="nucleotide sequence ID" value="NZ_QCXQ01000002.1"/>
</dbReference>
<keyword evidence="6" id="KW-1185">Reference proteome</keyword>
<reference evidence="5 6" key="1">
    <citation type="journal article" date="2018" name="Int. J. Syst. Evol. Microbiol.">
        <title>Lactobacillus bambusae sp. nov., isolated from a traditional fermented Ma-bamboo shoots of Taiwan.</title>
        <authorList>
            <person name="Wang L.-T."/>
        </authorList>
    </citation>
    <scope>NUCLEOTIDE SEQUENCE [LARGE SCALE GENOMIC DNA]</scope>
    <source>
        <strain evidence="5 6">BS-W1</strain>
    </source>
</reference>
<evidence type="ECO:0000256" key="3">
    <source>
        <dbReference type="ARBA" id="ARBA00023125"/>
    </source>
</evidence>
<dbReference type="EMBL" id="QCXQ01000002">
    <property type="protein sequence ID" value="PWG00261.1"/>
    <property type="molecule type" value="Genomic_DNA"/>
</dbReference>
<name>A0A2V1MZ22_9LACO</name>
<evidence type="ECO:0000313" key="5">
    <source>
        <dbReference type="EMBL" id="PWG00261.1"/>
    </source>
</evidence>
<evidence type="ECO:0000313" key="6">
    <source>
        <dbReference type="Proteomes" id="UP000245080"/>
    </source>
</evidence>
<sequence length="145" mass="16282">MTETEMTITPAEWEVMRIVWTLDQTTSTELIDALAEKMGWSASTTKTLISRLVKKNALSATRNGRSYQYAANIVEQDTIDSQAATLFDETCAMHHGQMLLDNFDRIQLSQGDIDQLVTKLTERQKTAPVEVDCNCMPNMKGSCDE</sequence>
<keyword evidence="4" id="KW-0804">Transcription</keyword>
<dbReference type="Gene3D" id="1.10.10.10">
    <property type="entry name" value="Winged helix-like DNA-binding domain superfamily/Winged helix DNA-binding domain"/>
    <property type="match status" value="1"/>
</dbReference>
<organism evidence="5 6">
    <name type="scientific">Levilactobacillus bambusae</name>
    <dbReference type="NCBI Taxonomy" id="2024736"/>
    <lineage>
        <taxon>Bacteria</taxon>
        <taxon>Bacillati</taxon>
        <taxon>Bacillota</taxon>
        <taxon>Bacilli</taxon>
        <taxon>Lactobacillales</taxon>
        <taxon>Lactobacillaceae</taxon>
        <taxon>Levilactobacillus</taxon>
    </lineage>
</organism>
<dbReference type="Proteomes" id="UP000245080">
    <property type="component" value="Unassembled WGS sequence"/>
</dbReference>
<dbReference type="OrthoDB" id="1849040at2"/>
<keyword evidence="3" id="KW-0238">DNA-binding</keyword>
<proteinExistence type="inferred from homology"/>
<accession>A0A2V1MZ22</accession>
<dbReference type="Pfam" id="PF03965">
    <property type="entry name" value="Penicillinase_R"/>
    <property type="match status" value="1"/>
</dbReference>
<keyword evidence="2" id="KW-0805">Transcription regulation</keyword>
<evidence type="ECO:0000256" key="1">
    <source>
        <dbReference type="ARBA" id="ARBA00011046"/>
    </source>
</evidence>
<dbReference type="GO" id="GO:0045892">
    <property type="term" value="P:negative regulation of DNA-templated transcription"/>
    <property type="evidence" value="ECO:0007669"/>
    <property type="project" value="InterPro"/>
</dbReference>
<dbReference type="GO" id="GO:0003677">
    <property type="term" value="F:DNA binding"/>
    <property type="evidence" value="ECO:0007669"/>
    <property type="project" value="UniProtKB-KW"/>
</dbReference>
<dbReference type="InterPro" id="IPR014071">
    <property type="entry name" value="Cu_transp_CopY/TcrY"/>
</dbReference>
<dbReference type="InterPro" id="IPR036390">
    <property type="entry name" value="WH_DNA-bd_sf"/>
</dbReference>